<proteinExistence type="inferred from homology"/>
<comment type="pathway">
    <text evidence="2 9">Amino-acid biosynthesis; L-tryptophan biosynthesis; L-tryptophan from chorismate: step 3/5.</text>
</comment>
<dbReference type="GO" id="GO:0000162">
    <property type="term" value="P:L-tryptophan biosynthetic process"/>
    <property type="evidence" value="ECO:0007669"/>
    <property type="project" value="UniProtKB-UniRule"/>
</dbReference>
<dbReference type="RefSeq" id="WP_007761679.1">
    <property type="nucleotide sequence ID" value="NZ_AKBZ01000008.1"/>
</dbReference>
<evidence type="ECO:0000259" key="10">
    <source>
        <dbReference type="Pfam" id="PF00697"/>
    </source>
</evidence>
<evidence type="ECO:0000313" key="12">
    <source>
        <dbReference type="Proteomes" id="UP000007995"/>
    </source>
</evidence>
<dbReference type="Proteomes" id="UP000007995">
    <property type="component" value="Unassembled WGS sequence"/>
</dbReference>
<evidence type="ECO:0000313" key="11">
    <source>
        <dbReference type="EMBL" id="EKJ91386.1"/>
    </source>
</evidence>
<dbReference type="InterPro" id="IPR013785">
    <property type="entry name" value="Aldolase_TIM"/>
</dbReference>
<reference evidence="11 12" key="1">
    <citation type="submission" date="2012-02" db="EMBL/GenBank/DDBJ databases">
        <title>The Genome Sequence of Bacteroides finegoldii CL09T03C10.</title>
        <authorList>
            <consortium name="The Broad Institute Genome Sequencing Platform"/>
            <person name="Earl A."/>
            <person name="Ward D."/>
            <person name="Feldgarden M."/>
            <person name="Gevers D."/>
            <person name="Zitomersky N.L."/>
            <person name="Coyne M.J."/>
            <person name="Comstock L.E."/>
            <person name="Young S.K."/>
            <person name="Zeng Q."/>
            <person name="Gargeya S."/>
            <person name="Fitzgerald M."/>
            <person name="Haas B."/>
            <person name="Abouelleil A."/>
            <person name="Alvarado L."/>
            <person name="Arachchi H.M."/>
            <person name="Berlin A."/>
            <person name="Chapman S.B."/>
            <person name="Gearin G."/>
            <person name="Goldberg J."/>
            <person name="Griggs A."/>
            <person name="Gujja S."/>
            <person name="Hansen M."/>
            <person name="Heiman D."/>
            <person name="Howarth C."/>
            <person name="Larimer J."/>
            <person name="Lui A."/>
            <person name="MacDonald P.J.P."/>
            <person name="McCowen C."/>
            <person name="Montmayeur A."/>
            <person name="Murphy C."/>
            <person name="Neiman D."/>
            <person name="Pearson M."/>
            <person name="Priest M."/>
            <person name="Roberts A."/>
            <person name="Saif S."/>
            <person name="Shea T."/>
            <person name="Sisk P."/>
            <person name="Stolte C."/>
            <person name="Sykes S."/>
            <person name="Wortman J."/>
            <person name="Nusbaum C."/>
            <person name="Birren B."/>
        </authorList>
    </citation>
    <scope>NUCLEOTIDE SEQUENCE [LARGE SCALE GENOMIC DNA]</scope>
    <source>
        <strain evidence="11 12">CL09T03C10</strain>
    </source>
</reference>
<evidence type="ECO:0000256" key="7">
    <source>
        <dbReference type="ARBA" id="ARBA00023141"/>
    </source>
</evidence>
<dbReference type="PANTHER" id="PTHR42894:SF1">
    <property type="entry name" value="N-(5'-PHOSPHORIBOSYL)ANTHRANILATE ISOMERASE"/>
    <property type="match status" value="1"/>
</dbReference>
<protein>
    <recommendedName>
        <fullName evidence="4 9">N-(5'-phosphoribosyl)anthranilate isomerase</fullName>
        <shortName evidence="9">PRAI</shortName>
        <ecNumber evidence="3 9">5.3.1.24</ecNumber>
    </recommendedName>
</protein>
<organism evidence="11 12">
    <name type="scientific">Bacteroides finegoldii CL09T03C10</name>
    <dbReference type="NCBI Taxonomy" id="997888"/>
    <lineage>
        <taxon>Bacteria</taxon>
        <taxon>Pseudomonadati</taxon>
        <taxon>Bacteroidota</taxon>
        <taxon>Bacteroidia</taxon>
        <taxon>Bacteroidales</taxon>
        <taxon>Bacteroidaceae</taxon>
        <taxon>Bacteroides</taxon>
    </lineage>
</organism>
<evidence type="ECO:0000256" key="5">
    <source>
        <dbReference type="ARBA" id="ARBA00022605"/>
    </source>
</evidence>
<dbReference type="EMBL" id="AGXW01000005">
    <property type="protein sequence ID" value="EKJ91386.1"/>
    <property type="molecule type" value="Genomic_DNA"/>
</dbReference>
<feature type="domain" description="N-(5'phosphoribosyl) anthranilate isomerase (PRAI)" evidence="10">
    <location>
        <begin position="8"/>
        <end position="203"/>
    </location>
</feature>
<dbReference type="GO" id="GO:0004640">
    <property type="term" value="F:phosphoribosylanthranilate isomerase activity"/>
    <property type="evidence" value="ECO:0007669"/>
    <property type="project" value="UniProtKB-UniRule"/>
</dbReference>
<dbReference type="AlphaFoldDB" id="K5CNN5"/>
<keyword evidence="6 9" id="KW-0822">Tryptophan biosynthesis</keyword>
<accession>K5CNN5</accession>
<dbReference type="SUPFAM" id="SSF51366">
    <property type="entry name" value="Ribulose-phoshate binding barrel"/>
    <property type="match status" value="1"/>
</dbReference>
<name>K5CNN5_9BACE</name>
<dbReference type="PANTHER" id="PTHR42894">
    <property type="entry name" value="N-(5'-PHOSPHORIBOSYL)ANTHRANILATE ISOMERASE"/>
    <property type="match status" value="1"/>
</dbReference>
<comment type="similarity">
    <text evidence="9">Belongs to the TrpF family.</text>
</comment>
<comment type="caution">
    <text evidence="11">The sequence shown here is derived from an EMBL/GenBank/DDBJ whole genome shotgun (WGS) entry which is preliminary data.</text>
</comment>
<evidence type="ECO:0000256" key="3">
    <source>
        <dbReference type="ARBA" id="ARBA00012572"/>
    </source>
</evidence>
<keyword evidence="7 9" id="KW-0057">Aromatic amino acid biosynthesis</keyword>
<dbReference type="HOGENOM" id="CLU_076364_1_2_10"/>
<dbReference type="InterPro" id="IPR001240">
    <property type="entry name" value="PRAI_dom"/>
</dbReference>
<dbReference type="UniPathway" id="UPA00035">
    <property type="reaction ID" value="UER00042"/>
</dbReference>
<comment type="catalytic activity">
    <reaction evidence="1 9">
        <text>N-(5-phospho-beta-D-ribosyl)anthranilate = 1-(2-carboxyphenylamino)-1-deoxy-D-ribulose 5-phosphate</text>
        <dbReference type="Rhea" id="RHEA:21540"/>
        <dbReference type="ChEBI" id="CHEBI:18277"/>
        <dbReference type="ChEBI" id="CHEBI:58613"/>
        <dbReference type="EC" id="5.3.1.24"/>
    </reaction>
</comment>
<evidence type="ECO:0000256" key="8">
    <source>
        <dbReference type="ARBA" id="ARBA00023235"/>
    </source>
</evidence>
<gene>
    <name evidence="9" type="primary">trpF</name>
    <name evidence="11" type="ORF">HMPREF1057_01729</name>
</gene>
<keyword evidence="5 9" id="KW-0028">Amino-acid biosynthesis</keyword>
<sequence length="207" mass="23479">MINGKIIKVCGMCEAENIRDVEALEGIDMLGFIFYPKSPRYIYELPAYLPIHAKRVGVFVNADKPTVSMYADRFGLDYVQLHGTESPEYCRSLQERGLKIIKAFSIALPKDLTKVYKYEKACDFFLFDTKCEQYGGSGNQFDWNILHTYKGHAPFILSGGIHSCSAHSLKGFSHPLLAGYDLNSRFEVKPGKKDTDRIQTFLNELKS</sequence>
<evidence type="ECO:0000256" key="2">
    <source>
        <dbReference type="ARBA" id="ARBA00004664"/>
    </source>
</evidence>
<evidence type="ECO:0000256" key="1">
    <source>
        <dbReference type="ARBA" id="ARBA00001164"/>
    </source>
</evidence>
<dbReference type="CDD" id="cd00405">
    <property type="entry name" value="PRAI"/>
    <property type="match status" value="1"/>
</dbReference>
<dbReference type="Gene3D" id="3.20.20.70">
    <property type="entry name" value="Aldolase class I"/>
    <property type="match status" value="1"/>
</dbReference>
<evidence type="ECO:0000256" key="9">
    <source>
        <dbReference type="HAMAP-Rule" id="MF_00135"/>
    </source>
</evidence>
<dbReference type="Pfam" id="PF00697">
    <property type="entry name" value="PRAI"/>
    <property type="match status" value="1"/>
</dbReference>
<evidence type="ECO:0000256" key="4">
    <source>
        <dbReference type="ARBA" id="ARBA00022272"/>
    </source>
</evidence>
<evidence type="ECO:0000256" key="6">
    <source>
        <dbReference type="ARBA" id="ARBA00022822"/>
    </source>
</evidence>
<dbReference type="HAMAP" id="MF_00135">
    <property type="entry name" value="PRAI"/>
    <property type="match status" value="1"/>
</dbReference>
<dbReference type="InterPro" id="IPR011060">
    <property type="entry name" value="RibuloseP-bd_barrel"/>
</dbReference>
<dbReference type="InterPro" id="IPR044643">
    <property type="entry name" value="TrpF_fam"/>
</dbReference>
<keyword evidence="8 9" id="KW-0413">Isomerase</keyword>
<dbReference type="EC" id="5.3.1.24" evidence="3 9"/>
<dbReference type="OrthoDB" id="9786954at2"/>